<evidence type="ECO:0000256" key="8">
    <source>
        <dbReference type="ARBA" id="ARBA00023268"/>
    </source>
</evidence>
<dbReference type="Pfam" id="PF01149">
    <property type="entry name" value="Fapy_DNA_glyco"/>
    <property type="match status" value="1"/>
</dbReference>
<dbReference type="Pfam" id="PF06831">
    <property type="entry name" value="H2TH"/>
    <property type="match status" value="1"/>
</dbReference>
<comment type="similarity">
    <text evidence="2">Belongs to the FPG family.</text>
</comment>
<dbReference type="SMART" id="SM01232">
    <property type="entry name" value="H2TH"/>
    <property type="match status" value="1"/>
</dbReference>
<dbReference type="GO" id="GO:0008534">
    <property type="term" value="F:oxidized purine nucleobase lesion DNA N-glycosylase activity"/>
    <property type="evidence" value="ECO:0007669"/>
    <property type="project" value="UniProtKB-EC"/>
</dbReference>
<keyword evidence="9" id="KW-0326">Glycosidase</keyword>
<proteinExistence type="inferred from homology"/>
<sequence length="259" mass="28658">MPELPDLTVFAQSLQKLVLNRGIVDAAYLRPKRLNVPPETFRKALVGHRLTEVRRVGKEILFVLDDGACLTVMLMLAGGFAWSRDNELPRSPILTIRFDSQDILSVTDPQSLVMVNLNPDLSGRAPDALEITPALLAKICRSKPRSLVKALLIDQKLIGGIGNAYSDEILWRARIAPHSLAGKLPDAAVEELAHCIVSVLTDATKYLEQHHPGILAGEVRDFLSVHGRSIKSSPTGRPVIVEQIASKRTYYTDEQILYR</sequence>
<keyword evidence="6" id="KW-0234">DNA repair</keyword>
<dbReference type="SUPFAM" id="SSF46946">
    <property type="entry name" value="S13-like H2TH domain"/>
    <property type="match status" value="1"/>
</dbReference>
<dbReference type="GO" id="GO:0003906">
    <property type="term" value="F:DNA-(apurinic or apyrimidinic site) endonuclease activity"/>
    <property type="evidence" value="ECO:0007669"/>
    <property type="project" value="InterPro"/>
</dbReference>
<dbReference type="PANTHER" id="PTHR22993:SF9">
    <property type="entry name" value="FORMAMIDOPYRIMIDINE-DNA GLYCOSYLASE"/>
    <property type="match status" value="1"/>
</dbReference>
<dbReference type="RefSeq" id="WP_199381967.1">
    <property type="nucleotide sequence ID" value="NZ_JAEMHM010000001.1"/>
</dbReference>
<dbReference type="PROSITE" id="PS51068">
    <property type="entry name" value="FPG_CAT"/>
    <property type="match status" value="1"/>
</dbReference>
<dbReference type="Proteomes" id="UP000636888">
    <property type="component" value="Unassembled WGS sequence"/>
</dbReference>
<dbReference type="EMBL" id="JAEMHM010000001">
    <property type="protein sequence ID" value="MBJ6723118.1"/>
    <property type="molecule type" value="Genomic_DNA"/>
</dbReference>
<keyword evidence="5" id="KW-0238">DNA-binding</keyword>
<reference evidence="11" key="1">
    <citation type="submission" date="2020-12" db="EMBL/GenBank/DDBJ databases">
        <title>Geomonas sp. Red875, isolated from river sediment.</title>
        <authorList>
            <person name="Xu Z."/>
            <person name="Zhang Z."/>
            <person name="Masuda Y."/>
            <person name="Itoh H."/>
            <person name="Senoo K."/>
        </authorList>
    </citation>
    <scope>NUCLEOTIDE SEQUENCE</scope>
    <source>
        <strain evidence="11">Red875</strain>
    </source>
</reference>
<dbReference type="GO" id="GO:0016829">
    <property type="term" value="F:lyase activity"/>
    <property type="evidence" value="ECO:0007669"/>
    <property type="project" value="UniProtKB-KW"/>
</dbReference>
<evidence type="ECO:0000256" key="7">
    <source>
        <dbReference type="ARBA" id="ARBA00023239"/>
    </source>
</evidence>
<evidence type="ECO:0000259" key="10">
    <source>
        <dbReference type="PROSITE" id="PS51068"/>
    </source>
</evidence>
<feature type="domain" description="Formamidopyrimidine-DNA glycosylase catalytic" evidence="10">
    <location>
        <begin position="2"/>
        <end position="113"/>
    </location>
</feature>
<dbReference type="GO" id="GO:0003684">
    <property type="term" value="F:damaged DNA binding"/>
    <property type="evidence" value="ECO:0007669"/>
    <property type="project" value="InterPro"/>
</dbReference>
<keyword evidence="3" id="KW-0227">DNA damage</keyword>
<evidence type="ECO:0000256" key="6">
    <source>
        <dbReference type="ARBA" id="ARBA00023204"/>
    </source>
</evidence>
<keyword evidence="7" id="KW-0456">Lyase</keyword>
<dbReference type="Gene3D" id="1.10.8.50">
    <property type="match status" value="1"/>
</dbReference>
<dbReference type="GO" id="GO:0008270">
    <property type="term" value="F:zinc ion binding"/>
    <property type="evidence" value="ECO:0007669"/>
    <property type="project" value="InterPro"/>
</dbReference>
<dbReference type="InterPro" id="IPR010979">
    <property type="entry name" value="Ribosomal_uS13-like_H2TH"/>
</dbReference>
<dbReference type="Gene3D" id="3.20.190.10">
    <property type="entry name" value="MutM-like, N-terminal"/>
    <property type="match status" value="1"/>
</dbReference>
<evidence type="ECO:0000256" key="9">
    <source>
        <dbReference type="ARBA" id="ARBA00023295"/>
    </source>
</evidence>
<accession>A0A8J7IYW2</accession>
<dbReference type="InterPro" id="IPR015886">
    <property type="entry name" value="H2TH_FPG"/>
</dbReference>
<dbReference type="AlphaFoldDB" id="A0A8J7IYW2"/>
<keyword evidence="12" id="KW-1185">Reference proteome</keyword>
<protein>
    <submittedName>
        <fullName evidence="11">Formamidopyrimidine-DNA glycosylase</fullName>
    </submittedName>
</protein>
<evidence type="ECO:0000313" key="11">
    <source>
        <dbReference type="EMBL" id="MBJ6723118.1"/>
    </source>
</evidence>
<gene>
    <name evidence="11" type="ORF">JFN93_00225</name>
</gene>
<evidence type="ECO:0000256" key="5">
    <source>
        <dbReference type="ARBA" id="ARBA00023125"/>
    </source>
</evidence>
<dbReference type="InterPro" id="IPR035937">
    <property type="entry name" value="FPG_N"/>
</dbReference>
<dbReference type="InterPro" id="IPR012319">
    <property type="entry name" value="FPG_cat"/>
</dbReference>
<keyword evidence="4" id="KW-0378">Hydrolase</keyword>
<evidence type="ECO:0000313" key="12">
    <source>
        <dbReference type="Proteomes" id="UP000636888"/>
    </source>
</evidence>
<dbReference type="SMART" id="SM00898">
    <property type="entry name" value="Fapy_DNA_glyco"/>
    <property type="match status" value="1"/>
</dbReference>
<evidence type="ECO:0000256" key="1">
    <source>
        <dbReference type="ARBA" id="ARBA00001668"/>
    </source>
</evidence>
<dbReference type="GO" id="GO:0006284">
    <property type="term" value="P:base-excision repair"/>
    <property type="evidence" value="ECO:0007669"/>
    <property type="project" value="InterPro"/>
</dbReference>
<evidence type="ECO:0000256" key="4">
    <source>
        <dbReference type="ARBA" id="ARBA00022801"/>
    </source>
</evidence>
<comment type="caution">
    <text evidence="11">The sequence shown here is derived from an EMBL/GenBank/DDBJ whole genome shotgun (WGS) entry which is preliminary data.</text>
</comment>
<evidence type="ECO:0000256" key="2">
    <source>
        <dbReference type="ARBA" id="ARBA00009409"/>
    </source>
</evidence>
<name>A0A8J7IYW2_9BACT</name>
<comment type="catalytic activity">
    <reaction evidence="1">
        <text>Hydrolysis of DNA containing ring-opened 7-methylguanine residues, releasing 2,6-diamino-4-hydroxy-5-(N-methyl)formamidopyrimidine.</text>
        <dbReference type="EC" id="3.2.2.23"/>
    </reaction>
</comment>
<dbReference type="SUPFAM" id="SSF81624">
    <property type="entry name" value="N-terminal domain of MutM-like DNA repair proteins"/>
    <property type="match status" value="1"/>
</dbReference>
<organism evidence="11 12">
    <name type="scientific">Geomesophilobacter sediminis</name>
    <dbReference type="NCBI Taxonomy" id="2798584"/>
    <lineage>
        <taxon>Bacteria</taxon>
        <taxon>Pseudomonadati</taxon>
        <taxon>Thermodesulfobacteriota</taxon>
        <taxon>Desulfuromonadia</taxon>
        <taxon>Geobacterales</taxon>
        <taxon>Geobacteraceae</taxon>
        <taxon>Geomesophilobacter</taxon>
    </lineage>
</organism>
<evidence type="ECO:0000256" key="3">
    <source>
        <dbReference type="ARBA" id="ARBA00022763"/>
    </source>
</evidence>
<dbReference type="PANTHER" id="PTHR22993">
    <property type="entry name" value="FORMAMIDOPYRIMIDINE-DNA GLYCOSYLASE"/>
    <property type="match status" value="1"/>
</dbReference>
<keyword evidence="8" id="KW-0511">Multifunctional enzyme</keyword>